<feature type="compositionally biased region" description="Low complexity" evidence="1">
    <location>
        <begin position="165"/>
        <end position="179"/>
    </location>
</feature>
<dbReference type="InterPro" id="IPR045428">
    <property type="entry name" value="EACC1"/>
</dbReference>
<evidence type="ECO:0000313" key="2">
    <source>
        <dbReference type="EMBL" id="MFF0008715.1"/>
    </source>
</evidence>
<dbReference type="EMBL" id="JBIAJP010000015">
    <property type="protein sequence ID" value="MFF0008715.1"/>
    <property type="molecule type" value="Genomic_DNA"/>
</dbReference>
<comment type="caution">
    <text evidence="2">The sequence shown here is derived from an EMBL/GenBank/DDBJ whole genome shotgun (WGS) entry which is preliminary data.</text>
</comment>
<evidence type="ECO:0000256" key="1">
    <source>
        <dbReference type="SAM" id="MobiDB-lite"/>
    </source>
</evidence>
<evidence type="ECO:0000313" key="3">
    <source>
        <dbReference type="Proteomes" id="UP001601422"/>
    </source>
</evidence>
<name>A0ABW6N6D8_9ACTN</name>
<proteinExistence type="predicted"/>
<accession>A0ABW6N6D8</accession>
<reference evidence="2 3" key="1">
    <citation type="submission" date="2024-10" db="EMBL/GenBank/DDBJ databases">
        <title>The Natural Products Discovery Center: Release of the First 8490 Sequenced Strains for Exploring Actinobacteria Biosynthetic Diversity.</title>
        <authorList>
            <person name="Kalkreuter E."/>
            <person name="Kautsar S.A."/>
            <person name="Yang D."/>
            <person name="Bader C.D."/>
            <person name="Teijaro C.N."/>
            <person name="Fluegel L."/>
            <person name="Davis C.M."/>
            <person name="Simpson J.R."/>
            <person name="Lauterbach L."/>
            <person name="Steele A.D."/>
            <person name="Gui C."/>
            <person name="Meng S."/>
            <person name="Li G."/>
            <person name="Viehrig K."/>
            <person name="Ye F."/>
            <person name="Su P."/>
            <person name="Kiefer A.F."/>
            <person name="Nichols A."/>
            <person name="Cepeda A.J."/>
            <person name="Yan W."/>
            <person name="Fan B."/>
            <person name="Jiang Y."/>
            <person name="Adhikari A."/>
            <person name="Zheng C.-J."/>
            <person name="Schuster L."/>
            <person name="Cowan T.M."/>
            <person name="Smanski M.J."/>
            <person name="Chevrette M.G."/>
            <person name="De Carvalho L.P.S."/>
            <person name="Shen B."/>
        </authorList>
    </citation>
    <scope>NUCLEOTIDE SEQUENCE [LARGE SCALE GENOMIC DNA]</scope>
    <source>
        <strain evidence="2 3">NPDC005497</strain>
    </source>
</reference>
<dbReference type="Proteomes" id="UP001601422">
    <property type="component" value="Unassembled WGS sequence"/>
</dbReference>
<organism evidence="2 3">
    <name type="scientific">Streptomyces tibetensis</name>
    <dbReference type="NCBI Taxonomy" id="2382123"/>
    <lineage>
        <taxon>Bacteria</taxon>
        <taxon>Bacillati</taxon>
        <taxon>Actinomycetota</taxon>
        <taxon>Actinomycetes</taxon>
        <taxon>Kitasatosporales</taxon>
        <taxon>Streptomycetaceae</taxon>
        <taxon>Streptomyces</taxon>
    </lineage>
</organism>
<feature type="region of interest" description="Disordered" evidence="1">
    <location>
        <begin position="151"/>
        <end position="179"/>
    </location>
</feature>
<dbReference type="RefSeq" id="WP_389834555.1">
    <property type="nucleotide sequence ID" value="NZ_JBIAJP010000015.1"/>
</dbReference>
<keyword evidence="3" id="KW-1185">Reference proteome</keyword>
<protein>
    <submittedName>
        <fullName evidence="2">Uncharacterized protein</fullName>
    </submittedName>
</protein>
<gene>
    <name evidence="2" type="ORF">ACFYQT_35495</name>
</gene>
<dbReference type="Pfam" id="PF19953">
    <property type="entry name" value="EACC1"/>
    <property type="match status" value="1"/>
</dbReference>
<sequence length="179" mass="19192">MVATGIGEKRHNALRSRHRSVGGLEMFVRIGSGSAGHNRQDEGEAAHLTADFAHWLTEDRKVSLHAEIRRIRRQAADGAMSGALVEWISLAVTSGFSATALVYAHKTFRASLPQHLRASARMVIQHGDVSVVVENGTEEDVARVTQALTALETTRRSIEPPEPPAADSRPSPSAGNAGS</sequence>